<proteinExistence type="predicted"/>
<sequence>MEKCEIAKLYCVLLDGSCTCNEGTKHYFPKGTDPTIFNATTRQLALNLKCPGATACICVSLEECYRPSEETRMDLVSFCEKESCAIYMVFYEETRTEMMVPVEGSNGTAFSYASQLDELTYRFKNLPGPYKKITAVGCGECPKVTC</sequence>
<keyword evidence="1" id="KW-1185">Reference proteome</keyword>
<organism evidence="1 2">
    <name type="scientific">Steinernema glaseri</name>
    <dbReference type="NCBI Taxonomy" id="37863"/>
    <lineage>
        <taxon>Eukaryota</taxon>
        <taxon>Metazoa</taxon>
        <taxon>Ecdysozoa</taxon>
        <taxon>Nematoda</taxon>
        <taxon>Chromadorea</taxon>
        <taxon>Rhabditida</taxon>
        <taxon>Tylenchina</taxon>
        <taxon>Panagrolaimomorpha</taxon>
        <taxon>Strongyloidoidea</taxon>
        <taxon>Steinernematidae</taxon>
        <taxon>Steinernema</taxon>
    </lineage>
</organism>
<protein>
    <submittedName>
        <fullName evidence="2">VWFA domain-containing protein</fullName>
    </submittedName>
</protein>
<accession>A0A1I7ZHW4</accession>
<evidence type="ECO:0000313" key="2">
    <source>
        <dbReference type="WBParaSite" id="L893_g26702.t1"/>
    </source>
</evidence>
<dbReference type="WBParaSite" id="L893_g26702.t1">
    <property type="protein sequence ID" value="L893_g26702.t1"/>
    <property type="gene ID" value="L893_g26702"/>
</dbReference>
<dbReference type="Proteomes" id="UP000095287">
    <property type="component" value="Unplaced"/>
</dbReference>
<name>A0A1I7ZHW4_9BILA</name>
<evidence type="ECO:0000313" key="1">
    <source>
        <dbReference type="Proteomes" id="UP000095287"/>
    </source>
</evidence>
<reference evidence="2" key="1">
    <citation type="submission" date="2016-11" db="UniProtKB">
        <authorList>
            <consortium name="WormBaseParasite"/>
        </authorList>
    </citation>
    <scope>IDENTIFICATION</scope>
</reference>
<dbReference type="AlphaFoldDB" id="A0A1I7ZHW4"/>